<reference evidence="4 5" key="1">
    <citation type="submission" date="2024-02" db="EMBL/GenBank/DDBJ databases">
        <authorList>
            <person name="Daric V."/>
            <person name="Darras S."/>
        </authorList>
    </citation>
    <scope>NUCLEOTIDE SEQUENCE [LARGE SCALE GENOMIC DNA]</scope>
</reference>
<accession>A0ABP0F1Y9</accession>
<dbReference type="Pfam" id="PF00514">
    <property type="entry name" value="Arm"/>
    <property type="match status" value="1"/>
</dbReference>
<dbReference type="EMBL" id="CAWYQH010000001">
    <property type="protein sequence ID" value="CAK8672465.1"/>
    <property type="molecule type" value="Genomic_DNA"/>
</dbReference>
<keyword evidence="5" id="KW-1185">Reference proteome</keyword>
<dbReference type="InterPro" id="IPR036770">
    <property type="entry name" value="Ankyrin_rpt-contain_sf"/>
</dbReference>
<dbReference type="Proteomes" id="UP001642483">
    <property type="component" value="Unassembled WGS sequence"/>
</dbReference>
<dbReference type="Gene3D" id="1.25.10.10">
    <property type="entry name" value="Leucine-rich Repeat Variant"/>
    <property type="match status" value="3"/>
</dbReference>
<dbReference type="PROSITE" id="PS50088">
    <property type="entry name" value="ANK_REPEAT"/>
    <property type="match status" value="1"/>
</dbReference>
<evidence type="ECO:0000313" key="5">
    <source>
        <dbReference type="Proteomes" id="UP001642483"/>
    </source>
</evidence>
<evidence type="ECO:0008006" key="6">
    <source>
        <dbReference type="Google" id="ProtNLM"/>
    </source>
</evidence>
<dbReference type="InterPro" id="IPR011989">
    <property type="entry name" value="ARM-like"/>
</dbReference>
<dbReference type="Pfam" id="PF00023">
    <property type="entry name" value="Ank"/>
    <property type="match status" value="1"/>
</dbReference>
<dbReference type="InterPro" id="IPR000225">
    <property type="entry name" value="Armadillo"/>
</dbReference>
<dbReference type="SUPFAM" id="SSF48371">
    <property type="entry name" value="ARM repeat"/>
    <property type="match status" value="2"/>
</dbReference>
<keyword evidence="1" id="KW-0040">ANK repeat</keyword>
<proteinExistence type="predicted"/>
<dbReference type="PANTHER" id="PTHR46464">
    <property type="entry name" value="ANK_REP_REGION DOMAIN-CONTAINING PROTEIN"/>
    <property type="match status" value="1"/>
</dbReference>
<protein>
    <recommendedName>
        <fullName evidence="6">Ankyrin and armadillo repeat-containing protein</fullName>
    </recommendedName>
</protein>
<dbReference type="PROSITE" id="PS50297">
    <property type="entry name" value="ANK_REP_REGION"/>
    <property type="match status" value="1"/>
</dbReference>
<feature type="repeat" description="ANK" evidence="1">
    <location>
        <begin position="46"/>
        <end position="78"/>
    </location>
</feature>
<dbReference type="InterPro" id="IPR002110">
    <property type="entry name" value="Ankyrin_rpt"/>
</dbReference>
<sequence>MDIEFDDDGWTAIHHCVAADRELLMSIEKYVTTNEEYLEVETKDKFMRTPLLLAVEKNKTKSVEKLIQLGARVNAIDNLNHGIVEICAMTENLELLHHFIEMNHADLDVWKRIIKFLSADTDNEAEKAALILGRLTKDSESEIKCDNPHWEPFVKTGGISAIVKVCKSSCGDNVKSLNVGILNNIIPYTSVPDQFSKAGGIKVLLSLINRGLKGAYTPALNTIREITGSSGELAAQVNDAGFAQICVKILNKPDKVPVDALANAVLTAGNIASVSKSLQNALSGTPGMFEALHSLFEHPQFQTCVQLLMALTKTIGKIVENNAENQTMCIDAGGASPLIMVSRANKYRDLQTTAINALYLLSLNNVHATKRILDEGAVMPLMQILKKSRALSLQEAISLTLWSLAGNDINEKRFMASQMGVNMLIEFLGVAGSSADNLNSIGAAGLGVLAQGAHNKQKEIADSNGIQPLVRQLRSSNTNVVTSVIQTLRHLCIGIGFVTNTQNQTVIAQSRGLKFLVALMAHSKAELIQVESAITLGAIALGHQENIASLRENPDFSFLHMIKLLYSNNDKVKVLASTALAIFSFNSVPQQKEIADCGSVRWYNFAPFLESKDDIAAINTAFQVVVLSRVIPDKEPAISSAEGIKVLVDRLEKTTNDATRALAADCIARLAHTRAGVPSAMVSIKVVQHLCNLLKLQNEQVRGTAAIALGYLSFDHAAERELLHICRDEPQLIHAIKYYTKNHKLSPAFLEGWKHCMHVGLPGKIEGVSEYVHGLSQKIANTFMKPPKELNTALQTLTEEPGTSRSHSHHQSSRASQLLATIHDDMSQIQARSMHSSRITRHSRNTIPSSQNLIGSRSPLSQDPGPSISQQSLVSSVEITTAP</sequence>
<dbReference type="InterPro" id="IPR016024">
    <property type="entry name" value="ARM-type_fold"/>
</dbReference>
<comment type="caution">
    <text evidence="4">The sequence shown here is derived from an EMBL/GenBank/DDBJ whole genome shotgun (WGS) entry which is preliminary data.</text>
</comment>
<feature type="compositionally biased region" description="Polar residues" evidence="3">
    <location>
        <begin position="867"/>
        <end position="883"/>
    </location>
</feature>
<evidence type="ECO:0000256" key="2">
    <source>
        <dbReference type="PROSITE-ProRule" id="PRU00259"/>
    </source>
</evidence>
<dbReference type="SUPFAM" id="SSF48403">
    <property type="entry name" value="Ankyrin repeat"/>
    <property type="match status" value="1"/>
</dbReference>
<evidence type="ECO:0000313" key="4">
    <source>
        <dbReference type="EMBL" id="CAK8672465.1"/>
    </source>
</evidence>
<dbReference type="Gene3D" id="1.25.40.20">
    <property type="entry name" value="Ankyrin repeat-containing domain"/>
    <property type="match status" value="1"/>
</dbReference>
<gene>
    <name evidence="4" type="ORF">CVLEPA_LOCUS1416</name>
</gene>
<organism evidence="4 5">
    <name type="scientific">Clavelina lepadiformis</name>
    <name type="common">Light-bulb sea squirt</name>
    <name type="synonym">Ascidia lepadiformis</name>
    <dbReference type="NCBI Taxonomy" id="159417"/>
    <lineage>
        <taxon>Eukaryota</taxon>
        <taxon>Metazoa</taxon>
        <taxon>Chordata</taxon>
        <taxon>Tunicata</taxon>
        <taxon>Ascidiacea</taxon>
        <taxon>Aplousobranchia</taxon>
        <taxon>Clavelinidae</taxon>
        <taxon>Clavelina</taxon>
    </lineage>
</organism>
<evidence type="ECO:0000256" key="1">
    <source>
        <dbReference type="PROSITE-ProRule" id="PRU00023"/>
    </source>
</evidence>
<feature type="compositionally biased region" description="Polar residues" evidence="3">
    <location>
        <begin position="845"/>
        <end position="861"/>
    </location>
</feature>
<dbReference type="InterPro" id="IPR043379">
    <property type="entry name" value="ANKAR"/>
</dbReference>
<feature type="repeat" description="ARM" evidence="2">
    <location>
        <begin position="464"/>
        <end position="491"/>
    </location>
</feature>
<name>A0ABP0F1Y9_CLALP</name>
<dbReference type="PANTHER" id="PTHR46464:SF2">
    <property type="entry name" value="ANKYRIN AND ARMADILLO REPEAT-CONTAINING PROTEIN"/>
    <property type="match status" value="1"/>
</dbReference>
<dbReference type="PROSITE" id="PS50176">
    <property type="entry name" value="ARM_REPEAT"/>
    <property type="match status" value="1"/>
</dbReference>
<dbReference type="SMART" id="SM00185">
    <property type="entry name" value="ARM"/>
    <property type="match status" value="6"/>
</dbReference>
<feature type="region of interest" description="Disordered" evidence="3">
    <location>
        <begin position="830"/>
        <end position="883"/>
    </location>
</feature>
<evidence type="ECO:0000256" key="3">
    <source>
        <dbReference type="SAM" id="MobiDB-lite"/>
    </source>
</evidence>